<evidence type="ECO:0000256" key="1">
    <source>
        <dbReference type="SAM" id="MobiDB-lite"/>
    </source>
</evidence>
<feature type="compositionally biased region" description="Pro residues" evidence="1">
    <location>
        <begin position="74"/>
        <end position="87"/>
    </location>
</feature>
<proteinExistence type="predicted"/>
<organism evidence="2 3">
    <name type="scientific">Ceraceosorus bombacis</name>
    <dbReference type="NCBI Taxonomy" id="401625"/>
    <lineage>
        <taxon>Eukaryota</taxon>
        <taxon>Fungi</taxon>
        <taxon>Dikarya</taxon>
        <taxon>Basidiomycota</taxon>
        <taxon>Ustilaginomycotina</taxon>
        <taxon>Exobasidiomycetes</taxon>
        <taxon>Ceraceosorales</taxon>
        <taxon>Ceraceosoraceae</taxon>
        <taxon>Ceraceosorus</taxon>
    </lineage>
</organism>
<reference evidence="3" key="1">
    <citation type="submission" date="2014-09" db="EMBL/GenBank/DDBJ databases">
        <authorList>
            <person name="Sharma Rahul"/>
            <person name="Thines Marco"/>
        </authorList>
    </citation>
    <scope>NUCLEOTIDE SEQUENCE [LARGE SCALE GENOMIC DNA]</scope>
</reference>
<evidence type="ECO:0000313" key="2">
    <source>
        <dbReference type="EMBL" id="CEH18998.1"/>
    </source>
</evidence>
<feature type="region of interest" description="Disordered" evidence="1">
    <location>
        <begin position="32"/>
        <end position="91"/>
    </location>
</feature>
<accession>A0A0P1BQ21</accession>
<keyword evidence="3" id="KW-1185">Reference proteome</keyword>
<dbReference type="EMBL" id="CCYA01000276">
    <property type="protein sequence ID" value="CEH18998.1"/>
    <property type="molecule type" value="Genomic_DNA"/>
</dbReference>
<name>A0A0P1BQ21_9BASI</name>
<dbReference type="AlphaFoldDB" id="A0A0P1BQ21"/>
<feature type="compositionally biased region" description="Low complexity" evidence="1">
    <location>
        <begin position="264"/>
        <end position="279"/>
    </location>
</feature>
<feature type="compositionally biased region" description="Basic residues" evidence="1">
    <location>
        <begin position="41"/>
        <end position="67"/>
    </location>
</feature>
<dbReference type="Proteomes" id="UP000054845">
    <property type="component" value="Unassembled WGS sequence"/>
</dbReference>
<protein>
    <submittedName>
        <fullName evidence="2">Uncharacterized protein</fullName>
    </submittedName>
</protein>
<feature type="region of interest" description="Disordered" evidence="1">
    <location>
        <begin position="264"/>
        <end position="296"/>
    </location>
</feature>
<sequence>MAPSRNQRRYNRINNYRHDQWVKCAQAQDRANCEEAARALSRPKVKKTSKPKPKPKPKAKSKAKHPLSKVPALQPRPLPAAPHTPPKPVDKELAAHKPFLDQAYKQLSEVDRIWKAGGPFRAILGSSDKATQNYKRKQMVAIKKILRAKKLVADHEKVLAGASPASSTTIKSPKILPRRREDNQLEASQQAAGGILPAHVAAIGIAKTPSRYHKDINDNNHDGCDDNGNPLPFPPLRRKQPNVSDLSLLWSLFASLLANSVSGRSAGASKSAGSSVKCSLEQSKHQRESNTSNTAHSIMAGTSSRAIGLGKLARDWQIEEVKRTLFEGADLHDLLIRRARSRL</sequence>
<evidence type="ECO:0000313" key="3">
    <source>
        <dbReference type="Proteomes" id="UP000054845"/>
    </source>
</evidence>